<dbReference type="Proteomes" id="UP000078540">
    <property type="component" value="Unassembled WGS sequence"/>
</dbReference>
<feature type="compositionally biased region" description="Polar residues" evidence="1">
    <location>
        <begin position="413"/>
        <end position="426"/>
    </location>
</feature>
<evidence type="ECO:0000313" key="3">
    <source>
        <dbReference type="Proteomes" id="UP000078540"/>
    </source>
</evidence>
<protein>
    <submittedName>
        <fullName evidence="2">Uncharacterized protein</fullName>
    </submittedName>
</protein>
<keyword evidence="3" id="KW-1185">Reference proteome</keyword>
<sequence>MCGGRNSFFKTFASLTEGTILRGGFAVFIPGVGVAKLLDRLSPRPGNFIPRPFIDVHRQRSSDFEPSVGPIDRLKTFLKPSRIPPWRVSTVGYFSYWIETNNVRVYMGDYDRLSFCKTVHCSQVFICPQQAATTTYNERGLPSSLNERKNRHERQRWQSASRAGNGVRGQPPNLVKNFAVSLEFQARLLGHNSQARTRRRKTRRNLRKRRLHDCLFLWPLHARERENSHSTCCRETISEFSNDSEVGGAPMPVRGLKETRGIGSYPLVRLSVDRLLFVWINHGRYRRVNNIALSFCPKSSYCNSKQSRYTHCDFIDNKSQFFAAGFNAGDFKNYDARKTSTQNEKDKDDNDDEYLRNNTMSAKSWRTYFRRHNSSLALSYSPLISIINDLRSPPNATAPDLRNDKNVFAGTVSATESRQGENKNVSGNGGKEEKDGRAPIYDRARTLRGPSGTHGGPLSSHFLSNSRVPPVISHYALATNGDANSVSATASLEGGKKGGGRGRKNGPFNGLIDLLPRRPTVVMVRNENVTLYRHLKPWQLTSRTMRSLFAK</sequence>
<evidence type="ECO:0000313" key="2">
    <source>
        <dbReference type="EMBL" id="KYM80616.1"/>
    </source>
</evidence>
<gene>
    <name evidence="2" type="ORF">ALC53_08954</name>
</gene>
<accession>A0A151I1V8</accession>
<reference evidence="2 3" key="1">
    <citation type="submission" date="2015-09" db="EMBL/GenBank/DDBJ databases">
        <title>Atta colombica WGS genome.</title>
        <authorList>
            <person name="Nygaard S."/>
            <person name="Hu H."/>
            <person name="Boomsma J."/>
            <person name="Zhang G."/>
        </authorList>
    </citation>
    <scope>NUCLEOTIDE SEQUENCE [LARGE SCALE GENOMIC DNA]</scope>
    <source>
        <strain evidence="2">Treedump-2</strain>
        <tissue evidence="2">Whole body</tissue>
    </source>
</reference>
<evidence type="ECO:0000256" key="1">
    <source>
        <dbReference type="SAM" id="MobiDB-lite"/>
    </source>
</evidence>
<dbReference type="EMBL" id="KQ976560">
    <property type="protein sequence ID" value="KYM80616.1"/>
    <property type="molecule type" value="Genomic_DNA"/>
</dbReference>
<feature type="region of interest" description="Disordered" evidence="1">
    <location>
        <begin position="413"/>
        <end position="438"/>
    </location>
</feature>
<feature type="region of interest" description="Disordered" evidence="1">
    <location>
        <begin position="138"/>
        <end position="170"/>
    </location>
</feature>
<name>A0A151I1V8_9HYME</name>
<proteinExistence type="predicted"/>
<dbReference type="AlphaFoldDB" id="A0A151I1V8"/>
<organism evidence="2 3">
    <name type="scientific">Atta colombica</name>
    <dbReference type="NCBI Taxonomy" id="520822"/>
    <lineage>
        <taxon>Eukaryota</taxon>
        <taxon>Metazoa</taxon>
        <taxon>Ecdysozoa</taxon>
        <taxon>Arthropoda</taxon>
        <taxon>Hexapoda</taxon>
        <taxon>Insecta</taxon>
        <taxon>Pterygota</taxon>
        <taxon>Neoptera</taxon>
        <taxon>Endopterygota</taxon>
        <taxon>Hymenoptera</taxon>
        <taxon>Apocrita</taxon>
        <taxon>Aculeata</taxon>
        <taxon>Formicoidea</taxon>
        <taxon>Formicidae</taxon>
        <taxon>Myrmicinae</taxon>
        <taxon>Atta</taxon>
    </lineage>
</organism>